<name>A0AAN9KUE7_CANGL</name>
<dbReference type="Proteomes" id="UP001367508">
    <property type="component" value="Unassembled WGS sequence"/>
</dbReference>
<organism evidence="1 2">
    <name type="scientific">Canavalia gladiata</name>
    <name type="common">Sword bean</name>
    <name type="synonym">Dolichos gladiatus</name>
    <dbReference type="NCBI Taxonomy" id="3824"/>
    <lineage>
        <taxon>Eukaryota</taxon>
        <taxon>Viridiplantae</taxon>
        <taxon>Streptophyta</taxon>
        <taxon>Embryophyta</taxon>
        <taxon>Tracheophyta</taxon>
        <taxon>Spermatophyta</taxon>
        <taxon>Magnoliopsida</taxon>
        <taxon>eudicotyledons</taxon>
        <taxon>Gunneridae</taxon>
        <taxon>Pentapetalae</taxon>
        <taxon>rosids</taxon>
        <taxon>fabids</taxon>
        <taxon>Fabales</taxon>
        <taxon>Fabaceae</taxon>
        <taxon>Papilionoideae</taxon>
        <taxon>50 kb inversion clade</taxon>
        <taxon>NPAAA clade</taxon>
        <taxon>indigoferoid/millettioid clade</taxon>
        <taxon>Phaseoleae</taxon>
        <taxon>Canavalia</taxon>
    </lineage>
</organism>
<evidence type="ECO:0000313" key="1">
    <source>
        <dbReference type="EMBL" id="KAK7323787.1"/>
    </source>
</evidence>
<reference evidence="1 2" key="1">
    <citation type="submission" date="2024-01" db="EMBL/GenBank/DDBJ databases">
        <title>The genomes of 5 underutilized Papilionoideae crops provide insights into root nodulation and disease resistanc.</title>
        <authorList>
            <person name="Jiang F."/>
        </authorList>
    </citation>
    <scope>NUCLEOTIDE SEQUENCE [LARGE SCALE GENOMIC DNA]</scope>
    <source>
        <strain evidence="1">LVBAO_FW01</strain>
        <tissue evidence="1">Leaves</tissue>
    </source>
</reference>
<accession>A0AAN9KUE7</accession>
<gene>
    <name evidence="1" type="ORF">VNO77_27278</name>
</gene>
<proteinExistence type="predicted"/>
<evidence type="ECO:0000313" key="2">
    <source>
        <dbReference type="Proteomes" id="UP001367508"/>
    </source>
</evidence>
<keyword evidence="2" id="KW-1185">Reference proteome</keyword>
<dbReference type="EMBL" id="JAYMYQ010000006">
    <property type="protein sequence ID" value="KAK7323787.1"/>
    <property type="molecule type" value="Genomic_DNA"/>
</dbReference>
<protein>
    <submittedName>
        <fullName evidence="1">Uncharacterized protein</fullName>
    </submittedName>
</protein>
<sequence>MQLYWINCVAHARVPNTPKWLDRLNSYSLLLHSFNLSVTSEYLFPPFSSQFPDHKDSAMMAEVLNQIRTSKTVGSACLDQSVTSSPKTICYIIIVYRLPCLTRSTPRATIIFVIPILLVKNGEKKMIDQRRICEN</sequence>
<comment type="caution">
    <text evidence="1">The sequence shown here is derived from an EMBL/GenBank/DDBJ whole genome shotgun (WGS) entry which is preliminary data.</text>
</comment>
<dbReference type="AlphaFoldDB" id="A0AAN9KUE7"/>